<accession>A0ABV8U8J1</accession>
<dbReference type="Pfam" id="PF19717">
    <property type="entry name" value="DUF6212"/>
    <property type="match status" value="2"/>
</dbReference>
<reference evidence="2" key="1">
    <citation type="journal article" date="2019" name="Int. J. Syst. Evol. Microbiol.">
        <title>The Global Catalogue of Microorganisms (GCM) 10K type strain sequencing project: providing services to taxonomists for standard genome sequencing and annotation.</title>
        <authorList>
            <consortium name="The Broad Institute Genomics Platform"/>
            <consortium name="The Broad Institute Genome Sequencing Center for Infectious Disease"/>
            <person name="Wu L."/>
            <person name="Ma J."/>
        </authorList>
    </citation>
    <scope>NUCLEOTIDE SEQUENCE [LARGE SCALE GENOMIC DNA]</scope>
    <source>
        <strain evidence="2">CGMCC 1.15304</strain>
    </source>
</reference>
<comment type="caution">
    <text evidence="1">The sequence shown here is derived from an EMBL/GenBank/DDBJ whole genome shotgun (WGS) entry which is preliminary data.</text>
</comment>
<sequence length="712" mass="76323">MKIELTLAAFKTVYSGTSLFLVGEDVLPTVRDVLGTDVRFVVLGADGCIYEANEHPSGLDTRRAPVGMAIGLRGILAGRDTIAAAKAWDDHAHKQKMFEPAPIKTLSGMKGRIRLDAVRFMLDCKTRESADLQAQMAQKEAGMSYLRRKNEGLLLNMEKARRMIRGAGFGLQHIAAELPVGDETIGPGGTIDTTHFTQLLPADSAGLWAVSLYAVASVESTRGTDGSLEVRVVRASDGLCLAHDTKSYSIMEGWLQFDLSDACSTIMGDAFLEVSWSGNEAGAPLLALADVTADRFGDDNGRTLALRLMKGFADPVDGAESEGGYSLSPLLRHSVSAIELQRRAAWAFDDLIAELPTDGSLLSMGMREGWLQTHPHEKGPSGARFAGALLAGVAEVSVSAQTAHERGPAAVYSVLAVEHLDGEDAQARSRKVLEFLSGDGDLAGVHAVQRLVAPMQALSLTLQLERPLERRADLYLVVEIPDGNPAFGWCRWSDLEIGLPWPEQDSDLAPALGGGSTALRLRSLKFPALAGRIEFVSGAKKLDELTKSLGFSPLLVSEETGSLQTHPLQDQLSAAMLEGGVPTTAIRVASEVETAHDAAPAFLYVLAVVSPSVSEKARAIRNVMSRIDAQDPSTWQGVNSRKTVQWQAMVLYARQAATIEIELALELDAPGDVVFAVKPAGESVSYGWCRWYSLNITTAPEAQVVIGQADNG</sequence>
<dbReference type="RefSeq" id="WP_231727285.1">
    <property type="nucleotide sequence ID" value="NZ_JBHSCR010000003.1"/>
</dbReference>
<protein>
    <submittedName>
        <fullName evidence="1">DUF6212 domain-containing protein</fullName>
    </submittedName>
</protein>
<proteinExistence type="predicted"/>
<keyword evidence="2" id="KW-1185">Reference proteome</keyword>
<name>A0ABV8U8J1_9PROT</name>
<evidence type="ECO:0000313" key="1">
    <source>
        <dbReference type="EMBL" id="MFC4347217.1"/>
    </source>
</evidence>
<dbReference type="Proteomes" id="UP001595776">
    <property type="component" value="Unassembled WGS sequence"/>
</dbReference>
<dbReference type="InterPro" id="IPR046184">
    <property type="entry name" value="DUF6212"/>
</dbReference>
<dbReference type="EMBL" id="JBHSCR010000003">
    <property type="protein sequence ID" value="MFC4347217.1"/>
    <property type="molecule type" value="Genomic_DNA"/>
</dbReference>
<evidence type="ECO:0000313" key="2">
    <source>
        <dbReference type="Proteomes" id="UP001595776"/>
    </source>
</evidence>
<organism evidence="1 2">
    <name type="scientific">Kordiimonas lipolytica</name>
    <dbReference type="NCBI Taxonomy" id="1662421"/>
    <lineage>
        <taxon>Bacteria</taxon>
        <taxon>Pseudomonadati</taxon>
        <taxon>Pseudomonadota</taxon>
        <taxon>Alphaproteobacteria</taxon>
        <taxon>Kordiimonadales</taxon>
        <taxon>Kordiimonadaceae</taxon>
        <taxon>Kordiimonas</taxon>
    </lineage>
</organism>
<gene>
    <name evidence="1" type="ORF">ACFO5Q_05110</name>
</gene>